<sequence length="55" mass="6507">MESFEIVSGQSCESWYHHNVSIIETKQRKLFSNHYYHEYKGKQVIGYVCGDKPPQ</sequence>
<name>A0A383DS62_9ZZZZ</name>
<evidence type="ECO:0000313" key="1">
    <source>
        <dbReference type="EMBL" id="SVE47346.1"/>
    </source>
</evidence>
<dbReference type="EMBL" id="UINC01219737">
    <property type="protein sequence ID" value="SVE47346.1"/>
    <property type="molecule type" value="Genomic_DNA"/>
</dbReference>
<accession>A0A383DS62</accession>
<gene>
    <name evidence="1" type="ORF">METZ01_LOCUS500200</name>
</gene>
<protein>
    <submittedName>
        <fullName evidence="1">Uncharacterized protein</fullName>
    </submittedName>
</protein>
<dbReference type="AlphaFoldDB" id="A0A383DS62"/>
<proteinExistence type="predicted"/>
<reference evidence="1" key="1">
    <citation type="submission" date="2018-05" db="EMBL/GenBank/DDBJ databases">
        <authorList>
            <person name="Lanie J.A."/>
            <person name="Ng W.-L."/>
            <person name="Kazmierczak K.M."/>
            <person name="Andrzejewski T.M."/>
            <person name="Davidsen T.M."/>
            <person name="Wayne K.J."/>
            <person name="Tettelin H."/>
            <person name="Glass J.I."/>
            <person name="Rusch D."/>
            <person name="Podicherti R."/>
            <person name="Tsui H.-C.T."/>
            <person name="Winkler M.E."/>
        </authorList>
    </citation>
    <scope>NUCLEOTIDE SEQUENCE</scope>
</reference>
<organism evidence="1">
    <name type="scientific">marine metagenome</name>
    <dbReference type="NCBI Taxonomy" id="408172"/>
    <lineage>
        <taxon>unclassified sequences</taxon>
        <taxon>metagenomes</taxon>
        <taxon>ecological metagenomes</taxon>
    </lineage>
</organism>